<dbReference type="EMBL" id="GGFJ01012181">
    <property type="protein sequence ID" value="MBW61322.1"/>
    <property type="molecule type" value="Transcribed_RNA"/>
</dbReference>
<feature type="signal peptide" evidence="1">
    <location>
        <begin position="1"/>
        <end position="16"/>
    </location>
</feature>
<feature type="chain" id="PRO_5014720891" evidence="1">
    <location>
        <begin position="17"/>
        <end position="115"/>
    </location>
</feature>
<name>A0A2M4C7L3_9DIPT</name>
<keyword evidence="1" id="KW-0732">Signal</keyword>
<sequence>MLTFLHILLLFCPWQPFCIPLLRVDPLSSNRGSALCLIYHRHECFHFSTQPVRRRRRRHVGRMTGQVVGTGRAKGCSVLRSFASVRILVTGLTERANGILVSIGLLAPIHCAHRR</sequence>
<protein>
    <submittedName>
        <fullName evidence="2">Putative secreted protein</fullName>
    </submittedName>
</protein>
<organism evidence="2">
    <name type="scientific">Anopheles marajoara</name>
    <dbReference type="NCBI Taxonomy" id="58244"/>
    <lineage>
        <taxon>Eukaryota</taxon>
        <taxon>Metazoa</taxon>
        <taxon>Ecdysozoa</taxon>
        <taxon>Arthropoda</taxon>
        <taxon>Hexapoda</taxon>
        <taxon>Insecta</taxon>
        <taxon>Pterygota</taxon>
        <taxon>Neoptera</taxon>
        <taxon>Endopterygota</taxon>
        <taxon>Diptera</taxon>
        <taxon>Nematocera</taxon>
        <taxon>Culicoidea</taxon>
        <taxon>Culicidae</taxon>
        <taxon>Anophelinae</taxon>
        <taxon>Anopheles</taxon>
    </lineage>
</organism>
<evidence type="ECO:0000313" key="2">
    <source>
        <dbReference type="EMBL" id="MBW61322.1"/>
    </source>
</evidence>
<reference evidence="2" key="1">
    <citation type="submission" date="2018-01" db="EMBL/GenBank/DDBJ databases">
        <title>An insight into the sialome of Amazonian anophelines.</title>
        <authorList>
            <person name="Ribeiro J.M."/>
            <person name="Scarpassa V."/>
            <person name="Calvo E."/>
        </authorList>
    </citation>
    <scope>NUCLEOTIDE SEQUENCE</scope>
    <source>
        <tissue evidence="2">Salivary glands</tissue>
    </source>
</reference>
<proteinExistence type="predicted"/>
<dbReference type="AlphaFoldDB" id="A0A2M4C7L3"/>
<accession>A0A2M4C7L3</accession>
<evidence type="ECO:0000256" key="1">
    <source>
        <dbReference type="SAM" id="SignalP"/>
    </source>
</evidence>